<proteinExistence type="predicted"/>
<protein>
    <submittedName>
        <fullName evidence="3">Glycosyltransferase</fullName>
        <ecNumber evidence="3">2.4.-.-</ecNumber>
    </submittedName>
</protein>
<keyword evidence="3" id="KW-0328">Glycosyltransferase</keyword>
<dbReference type="EC" id="2.4.-.-" evidence="3"/>
<dbReference type="RefSeq" id="WP_184284943.1">
    <property type="nucleotide sequence ID" value="NZ_JAHBFV010000003.1"/>
</dbReference>
<dbReference type="AlphaFoldDB" id="A0AB35FXQ1"/>
<dbReference type="EMBL" id="JAHBFV010000003">
    <property type="protein sequence ID" value="MBZ6015193.1"/>
    <property type="molecule type" value="Genomic_DNA"/>
</dbReference>
<evidence type="ECO:0000259" key="1">
    <source>
        <dbReference type="Pfam" id="PF00534"/>
    </source>
</evidence>
<name>A0AB35FXQ1_LEUGE</name>
<organism evidence="3 4">
    <name type="scientific">Leuconostoc gelidum subsp. gelidum</name>
    <dbReference type="NCBI Taxonomy" id="1607839"/>
    <lineage>
        <taxon>Bacteria</taxon>
        <taxon>Bacillati</taxon>
        <taxon>Bacillota</taxon>
        <taxon>Bacilli</taxon>
        <taxon>Lactobacillales</taxon>
        <taxon>Lactobacillaceae</taxon>
        <taxon>Leuconostoc</taxon>
        <taxon>Leuconostoc gelidum group</taxon>
    </lineage>
</organism>
<dbReference type="InterPro" id="IPR028098">
    <property type="entry name" value="Glyco_trans_4-like_N"/>
</dbReference>
<dbReference type="SUPFAM" id="SSF53756">
    <property type="entry name" value="UDP-Glycosyltransferase/glycogen phosphorylase"/>
    <property type="match status" value="1"/>
</dbReference>
<dbReference type="Gene3D" id="3.40.50.2000">
    <property type="entry name" value="Glycogen Phosphorylase B"/>
    <property type="match status" value="2"/>
</dbReference>
<reference evidence="3" key="1">
    <citation type="submission" date="2021-05" db="EMBL/GenBank/DDBJ databases">
        <title>Pangenome of Leuconostoc gelidum warrants species status for Leuconostoc gelidum subsp. gasicomitatum.</title>
        <authorList>
            <person name="Johansson P."/>
            <person name="Sade E."/>
            <person name="Hultman J."/>
            <person name="Auvinen P."/>
            <person name="Bjorkroth J."/>
        </authorList>
    </citation>
    <scope>NUCLEOTIDE SEQUENCE</scope>
    <source>
        <strain evidence="3">C220d</strain>
    </source>
</reference>
<dbReference type="Pfam" id="PF13439">
    <property type="entry name" value="Glyco_transf_4"/>
    <property type="match status" value="1"/>
</dbReference>
<dbReference type="InterPro" id="IPR001296">
    <property type="entry name" value="Glyco_trans_1"/>
</dbReference>
<dbReference type="InterPro" id="IPR050194">
    <property type="entry name" value="Glycosyltransferase_grp1"/>
</dbReference>
<dbReference type="PANTHER" id="PTHR45947">
    <property type="entry name" value="SULFOQUINOVOSYL TRANSFERASE SQD2"/>
    <property type="match status" value="1"/>
</dbReference>
<dbReference type="Pfam" id="PF00534">
    <property type="entry name" value="Glycos_transf_1"/>
    <property type="match status" value="1"/>
</dbReference>
<dbReference type="GO" id="GO:0016757">
    <property type="term" value="F:glycosyltransferase activity"/>
    <property type="evidence" value="ECO:0007669"/>
    <property type="project" value="UniProtKB-KW"/>
</dbReference>
<sequence>MGGGVFTYIYNLSNELSFKYDIYIAYSTRPQTPTNFKSFFNQNIQLIEVHDFKREINFVSDLKSAIELRKIVNKINPDIIHLHSSKAGAIGRIIFNNRKIPLFYTPHGYSFLMNGNYLKNKFYMLVELNLSKLRCTTISCSLGEHEETLKMTHNARVVNNGINISEIESILAKTSLNTKKSITRQVFTLGRITEQKNPYLFNQIAEAMPNIKFLWIGDGELRDMLTAENIEIKGWLSREDALVTASKADVFLLTSKWEGLPISLLEAMYLKKTCVVSNVIGNKDVIEDKYNGFICNNITDYITAISSNQKLLGQKAHETILSKYNMHLMGEEYNKIYSEGMNKYKK</sequence>
<evidence type="ECO:0000259" key="2">
    <source>
        <dbReference type="Pfam" id="PF13439"/>
    </source>
</evidence>
<dbReference type="Proteomes" id="UP000727071">
    <property type="component" value="Unassembled WGS sequence"/>
</dbReference>
<feature type="domain" description="Glycosyltransferase subfamily 4-like N-terminal" evidence="2">
    <location>
        <begin position="3"/>
        <end position="165"/>
    </location>
</feature>
<comment type="caution">
    <text evidence="3">The sequence shown here is derived from an EMBL/GenBank/DDBJ whole genome shotgun (WGS) entry which is preliminary data.</text>
</comment>
<evidence type="ECO:0000313" key="4">
    <source>
        <dbReference type="Proteomes" id="UP000727071"/>
    </source>
</evidence>
<feature type="domain" description="Glycosyl transferase family 1" evidence="1">
    <location>
        <begin position="183"/>
        <end position="297"/>
    </location>
</feature>
<dbReference type="PANTHER" id="PTHR45947:SF3">
    <property type="entry name" value="SULFOQUINOVOSYL TRANSFERASE SQD2"/>
    <property type="match status" value="1"/>
</dbReference>
<gene>
    <name evidence="3" type="ORF">KII88_01360</name>
</gene>
<keyword evidence="3" id="KW-0808">Transferase</keyword>
<evidence type="ECO:0000313" key="3">
    <source>
        <dbReference type="EMBL" id="MBZ6015193.1"/>
    </source>
</evidence>
<accession>A0AB35FXQ1</accession>